<sequence length="50" mass="5335">MTERGAKVKPRVPGVGEIAPVFVLPATDGTTVELAVVRRPVALVFLRHLA</sequence>
<reference evidence="1" key="1">
    <citation type="submission" date="2020-02" db="EMBL/GenBank/DDBJ databases">
        <authorList>
            <person name="Meier V. D."/>
        </authorList>
    </citation>
    <scope>NUCLEOTIDE SEQUENCE</scope>
    <source>
        <strain evidence="1">AVDCRST_MAG88</strain>
    </source>
</reference>
<evidence type="ECO:0000313" key="1">
    <source>
        <dbReference type="EMBL" id="CAA9580473.1"/>
    </source>
</evidence>
<name>A0A6J4VIM2_9BACT</name>
<dbReference type="EMBL" id="CADCWM010000786">
    <property type="protein sequence ID" value="CAA9580473.1"/>
    <property type="molecule type" value="Genomic_DNA"/>
</dbReference>
<organism evidence="1">
    <name type="scientific">uncultured Thermomicrobiales bacterium</name>
    <dbReference type="NCBI Taxonomy" id="1645740"/>
    <lineage>
        <taxon>Bacteria</taxon>
        <taxon>Pseudomonadati</taxon>
        <taxon>Thermomicrobiota</taxon>
        <taxon>Thermomicrobia</taxon>
        <taxon>Thermomicrobiales</taxon>
        <taxon>environmental samples</taxon>
    </lineage>
</organism>
<dbReference type="AlphaFoldDB" id="A0A6J4VIM2"/>
<accession>A0A6J4VIM2</accession>
<gene>
    <name evidence="1" type="ORF">AVDCRST_MAG88-3260</name>
</gene>
<proteinExistence type="predicted"/>
<protein>
    <submittedName>
        <fullName evidence="1">Uncharacterized protein</fullName>
    </submittedName>
</protein>